<evidence type="ECO:0000313" key="2">
    <source>
        <dbReference type="Proteomes" id="UP000625711"/>
    </source>
</evidence>
<dbReference type="EMBL" id="JAACXV010000094">
    <property type="protein sequence ID" value="KAF7283625.1"/>
    <property type="molecule type" value="Genomic_DNA"/>
</dbReference>
<accession>A0A834IN79</accession>
<dbReference type="OrthoDB" id="10461819at2759"/>
<proteinExistence type="predicted"/>
<dbReference type="Proteomes" id="UP000625711">
    <property type="component" value="Unassembled WGS sequence"/>
</dbReference>
<organism evidence="1 2">
    <name type="scientific">Rhynchophorus ferrugineus</name>
    <name type="common">Red palm weevil</name>
    <name type="synonym">Curculio ferrugineus</name>
    <dbReference type="NCBI Taxonomy" id="354439"/>
    <lineage>
        <taxon>Eukaryota</taxon>
        <taxon>Metazoa</taxon>
        <taxon>Ecdysozoa</taxon>
        <taxon>Arthropoda</taxon>
        <taxon>Hexapoda</taxon>
        <taxon>Insecta</taxon>
        <taxon>Pterygota</taxon>
        <taxon>Neoptera</taxon>
        <taxon>Endopterygota</taxon>
        <taxon>Coleoptera</taxon>
        <taxon>Polyphaga</taxon>
        <taxon>Cucujiformia</taxon>
        <taxon>Curculionidae</taxon>
        <taxon>Dryophthorinae</taxon>
        <taxon>Rhynchophorus</taxon>
    </lineage>
</organism>
<reference evidence="1" key="1">
    <citation type="submission" date="2020-08" db="EMBL/GenBank/DDBJ databases">
        <title>Genome sequencing and assembly of the red palm weevil Rhynchophorus ferrugineus.</title>
        <authorList>
            <person name="Dias G.B."/>
            <person name="Bergman C.M."/>
            <person name="Manee M."/>
        </authorList>
    </citation>
    <scope>NUCLEOTIDE SEQUENCE</scope>
    <source>
        <strain evidence="1">AA-2017</strain>
        <tissue evidence="1">Whole larva</tissue>
    </source>
</reference>
<keyword evidence="2" id="KW-1185">Reference proteome</keyword>
<gene>
    <name evidence="1" type="ORF">GWI33_023263</name>
</gene>
<comment type="caution">
    <text evidence="1">The sequence shown here is derived from an EMBL/GenBank/DDBJ whole genome shotgun (WGS) entry which is preliminary data.</text>
</comment>
<sequence>MSEALNKIQSVLEEIERIKKPHEPRRSLFEDPNQTKQAKEKNCAFLEEWNHRWGKHNYDYVYTVQHPEEYLQKVKEDREICLNGLTELIKRSGSLLDISEDFILILTEEILKADQHAYLQNIHFQINKYISDATLFLKEVEIYQKTQQIKLKGIEHEIDNFNVFNC</sequence>
<dbReference type="AlphaFoldDB" id="A0A834IN79"/>
<name>A0A834IN79_RHYFE</name>
<evidence type="ECO:0000313" key="1">
    <source>
        <dbReference type="EMBL" id="KAF7283625.1"/>
    </source>
</evidence>
<protein>
    <submittedName>
        <fullName evidence="1">Uncharacterized protein</fullName>
    </submittedName>
</protein>